<organism evidence="5 6">
    <name type="scientific">Caulobacter hibisci</name>
    <dbReference type="NCBI Taxonomy" id="2035993"/>
    <lineage>
        <taxon>Bacteria</taxon>
        <taxon>Pseudomonadati</taxon>
        <taxon>Pseudomonadota</taxon>
        <taxon>Alphaproteobacteria</taxon>
        <taxon>Caulobacterales</taxon>
        <taxon>Caulobacteraceae</taxon>
        <taxon>Caulobacter</taxon>
    </lineage>
</organism>
<dbReference type="SUPFAM" id="SSF46785">
    <property type="entry name" value="Winged helix' DNA-binding domain"/>
    <property type="match status" value="1"/>
</dbReference>
<dbReference type="PANTHER" id="PTHR30363">
    <property type="entry name" value="HTH-TYPE TRANSCRIPTIONAL REGULATOR SRLR-RELATED"/>
    <property type="match status" value="1"/>
</dbReference>
<dbReference type="InterPro" id="IPR036388">
    <property type="entry name" value="WH-like_DNA-bd_sf"/>
</dbReference>
<feature type="domain" description="HTH deoR-type" evidence="4">
    <location>
        <begin position="3"/>
        <end position="58"/>
    </location>
</feature>
<dbReference type="InterPro" id="IPR001034">
    <property type="entry name" value="DeoR_HTH"/>
</dbReference>
<evidence type="ECO:0000256" key="2">
    <source>
        <dbReference type="ARBA" id="ARBA00023015"/>
    </source>
</evidence>
<dbReference type="EMBL" id="JADWOX010000001">
    <property type="protein sequence ID" value="MBI1682194.1"/>
    <property type="molecule type" value="Genomic_DNA"/>
</dbReference>
<keyword evidence="2" id="KW-0805">Transcription regulation</keyword>
<protein>
    <submittedName>
        <fullName evidence="5">DeoR/GlpR transcriptional regulator</fullName>
    </submittedName>
</protein>
<dbReference type="PANTHER" id="PTHR30363:SF4">
    <property type="entry name" value="GLYCEROL-3-PHOSPHATE REGULON REPRESSOR"/>
    <property type="match status" value="1"/>
</dbReference>
<evidence type="ECO:0000313" key="5">
    <source>
        <dbReference type="EMBL" id="MBI1682194.1"/>
    </source>
</evidence>
<evidence type="ECO:0000313" key="6">
    <source>
        <dbReference type="Proteomes" id="UP000639859"/>
    </source>
</evidence>
<keyword evidence="1" id="KW-0678">Repressor</keyword>
<dbReference type="InterPro" id="IPR014036">
    <property type="entry name" value="DeoR-like_C"/>
</dbReference>
<dbReference type="InterPro" id="IPR036390">
    <property type="entry name" value="WH_DNA-bd_sf"/>
</dbReference>
<keyword evidence="6" id="KW-1185">Reference proteome</keyword>
<name>A0ABS0SRU4_9CAUL</name>
<proteinExistence type="predicted"/>
<dbReference type="Gene3D" id="3.40.50.1360">
    <property type="match status" value="1"/>
</dbReference>
<dbReference type="Gene3D" id="1.10.10.10">
    <property type="entry name" value="Winged helix-like DNA-binding domain superfamily/Winged helix DNA-binding domain"/>
    <property type="match status" value="1"/>
</dbReference>
<keyword evidence="3" id="KW-0804">Transcription</keyword>
<dbReference type="Pfam" id="PF08220">
    <property type="entry name" value="HTH_DeoR"/>
    <property type="match status" value="1"/>
</dbReference>
<dbReference type="SMART" id="SM01134">
    <property type="entry name" value="DeoRC"/>
    <property type="match status" value="1"/>
</dbReference>
<accession>A0ABS0SRU4</accession>
<evidence type="ECO:0000256" key="1">
    <source>
        <dbReference type="ARBA" id="ARBA00022491"/>
    </source>
</evidence>
<reference evidence="5 6" key="1">
    <citation type="submission" date="2020-11" db="EMBL/GenBank/DDBJ databases">
        <title>genome sequence of strain KACC 18849.</title>
        <authorList>
            <person name="Gao J."/>
            <person name="Zhang X."/>
        </authorList>
    </citation>
    <scope>NUCLEOTIDE SEQUENCE [LARGE SCALE GENOMIC DNA]</scope>
    <source>
        <strain evidence="5 6">KACC 18849</strain>
    </source>
</reference>
<dbReference type="InterPro" id="IPR037171">
    <property type="entry name" value="NagB/RpiA_transferase-like"/>
</dbReference>
<dbReference type="Proteomes" id="UP000639859">
    <property type="component" value="Unassembled WGS sequence"/>
</dbReference>
<dbReference type="PRINTS" id="PR00037">
    <property type="entry name" value="HTHLACR"/>
</dbReference>
<comment type="caution">
    <text evidence="5">The sequence shown here is derived from an EMBL/GenBank/DDBJ whole genome shotgun (WGS) entry which is preliminary data.</text>
</comment>
<dbReference type="Pfam" id="PF00455">
    <property type="entry name" value="DeoRC"/>
    <property type="match status" value="1"/>
</dbReference>
<dbReference type="RefSeq" id="WP_198574162.1">
    <property type="nucleotide sequence ID" value="NZ_JADWOX010000001.1"/>
</dbReference>
<sequence length="259" mass="27669">MNIEQRHEAILALARKSGRVTVEALAEQLQVSRQTIRKDLNDLCDQAQLNRVHGGAVIATGGVDNLEYEARRVLAREAKEAIGVAAAALIPEQASLFINIGTTTEEVARALLGRTGLLVITNNLNVVDILAPSPGIEVIVVGGRVRSADRASVGAFAVDFIRNFKVDFAIIGASAMDDDGSLLDFDINEVQVSQTIIQSSRRVILVADGQKLGRPAPVRIGHIGDVHVFVTDRLESPELAAKCKAQGVRVIETALNQAG</sequence>
<dbReference type="SMART" id="SM00420">
    <property type="entry name" value="HTH_DEOR"/>
    <property type="match status" value="1"/>
</dbReference>
<evidence type="ECO:0000259" key="4">
    <source>
        <dbReference type="PROSITE" id="PS51000"/>
    </source>
</evidence>
<dbReference type="PROSITE" id="PS51000">
    <property type="entry name" value="HTH_DEOR_2"/>
    <property type="match status" value="1"/>
</dbReference>
<dbReference type="InterPro" id="IPR050313">
    <property type="entry name" value="Carb_Metab_HTH_regulators"/>
</dbReference>
<evidence type="ECO:0000256" key="3">
    <source>
        <dbReference type="ARBA" id="ARBA00023163"/>
    </source>
</evidence>
<gene>
    <name evidence="5" type="ORF">I4Q42_00760</name>
</gene>
<dbReference type="SUPFAM" id="SSF100950">
    <property type="entry name" value="NagB/RpiA/CoA transferase-like"/>
    <property type="match status" value="1"/>
</dbReference>